<evidence type="ECO:0000259" key="1">
    <source>
        <dbReference type="Pfam" id="PF01814"/>
    </source>
</evidence>
<dbReference type="AlphaFoldDB" id="A0A166HBI3"/>
<dbReference type="OrthoDB" id="9983919at2759"/>
<dbReference type="Proteomes" id="UP000076532">
    <property type="component" value="Unassembled WGS sequence"/>
</dbReference>
<proteinExistence type="predicted"/>
<accession>A0A166HBI3</accession>
<feature type="domain" description="Hemerythrin-like" evidence="1">
    <location>
        <begin position="8"/>
        <end position="123"/>
    </location>
</feature>
<name>A0A166HBI3_9AGAM</name>
<dbReference type="PANTHER" id="PTHR35585">
    <property type="entry name" value="HHE DOMAIN PROTEIN (AFU_ORTHOLOGUE AFUA_4G00730)"/>
    <property type="match status" value="1"/>
</dbReference>
<gene>
    <name evidence="2" type="ORF">FIBSPDRAFT_828958</name>
</gene>
<dbReference type="EMBL" id="KV417570">
    <property type="protein sequence ID" value="KZP18685.1"/>
    <property type="molecule type" value="Genomic_DNA"/>
</dbReference>
<dbReference type="PANTHER" id="PTHR35585:SF1">
    <property type="entry name" value="HHE DOMAIN PROTEIN (AFU_ORTHOLOGUE AFUA_4G00730)"/>
    <property type="match status" value="1"/>
</dbReference>
<protein>
    <recommendedName>
        <fullName evidence="1">Hemerythrin-like domain-containing protein</fullName>
    </recommendedName>
</protein>
<organism evidence="2 3">
    <name type="scientific">Athelia psychrophila</name>
    <dbReference type="NCBI Taxonomy" id="1759441"/>
    <lineage>
        <taxon>Eukaryota</taxon>
        <taxon>Fungi</taxon>
        <taxon>Dikarya</taxon>
        <taxon>Basidiomycota</taxon>
        <taxon>Agaricomycotina</taxon>
        <taxon>Agaricomycetes</taxon>
        <taxon>Agaricomycetidae</taxon>
        <taxon>Atheliales</taxon>
        <taxon>Atheliaceae</taxon>
        <taxon>Athelia</taxon>
    </lineage>
</organism>
<keyword evidence="3" id="KW-1185">Reference proteome</keyword>
<sequence length="195" mass="21538">MSAGKLEITHEIKIDHDNVRDLWSRFQSANGDEERASIANTLIREMAIHSDAEEISVYNEYPKLGLGDAQQHSKEEHAQVKKLVYDADMSHPTTQGYDDVLGKAVTAFVGHAQEEEDHDFPKIKAALSPEDSDKLARSFLKARNTVPTRPHPVAPQTGGIAQKAAGGVGSLHDKIVEKIGGREFVDLKYTHPESF</sequence>
<evidence type="ECO:0000313" key="3">
    <source>
        <dbReference type="Proteomes" id="UP000076532"/>
    </source>
</evidence>
<evidence type="ECO:0000313" key="2">
    <source>
        <dbReference type="EMBL" id="KZP18685.1"/>
    </source>
</evidence>
<dbReference type="InterPro" id="IPR012312">
    <property type="entry name" value="Hemerythrin-like"/>
</dbReference>
<dbReference type="STRING" id="436010.A0A166HBI3"/>
<dbReference type="Pfam" id="PF01814">
    <property type="entry name" value="Hemerythrin"/>
    <property type="match status" value="1"/>
</dbReference>
<reference evidence="2 3" key="1">
    <citation type="journal article" date="2016" name="Mol. Biol. Evol.">
        <title>Comparative Genomics of Early-Diverging Mushroom-Forming Fungi Provides Insights into the Origins of Lignocellulose Decay Capabilities.</title>
        <authorList>
            <person name="Nagy L.G."/>
            <person name="Riley R."/>
            <person name="Tritt A."/>
            <person name="Adam C."/>
            <person name="Daum C."/>
            <person name="Floudas D."/>
            <person name="Sun H."/>
            <person name="Yadav J.S."/>
            <person name="Pangilinan J."/>
            <person name="Larsson K.H."/>
            <person name="Matsuura K."/>
            <person name="Barry K."/>
            <person name="Labutti K."/>
            <person name="Kuo R."/>
            <person name="Ohm R.A."/>
            <person name="Bhattacharya S.S."/>
            <person name="Shirouzu T."/>
            <person name="Yoshinaga Y."/>
            <person name="Martin F.M."/>
            <person name="Grigoriev I.V."/>
            <person name="Hibbett D.S."/>
        </authorList>
    </citation>
    <scope>NUCLEOTIDE SEQUENCE [LARGE SCALE GENOMIC DNA]</scope>
    <source>
        <strain evidence="2 3">CBS 109695</strain>
    </source>
</reference>